<dbReference type="PANTHER" id="PTHR30008:SF0">
    <property type="entry name" value="EXODEOXYRIBONUCLEASE 7 LARGE SUBUNIT"/>
    <property type="match status" value="1"/>
</dbReference>
<comment type="subunit">
    <text evidence="5">Heterooligomer composed of large and small subunits.</text>
</comment>
<evidence type="ECO:0000313" key="10">
    <source>
        <dbReference type="Proteomes" id="UP000649151"/>
    </source>
</evidence>
<dbReference type="NCBIfam" id="TIGR00237">
    <property type="entry name" value="xseA"/>
    <property type="match status" value="1"/>
</dbReference>
<reference evidence="9 10" key="1">
    <citation type="submission" date="2020-08" db="EMBL/GenBank/DDBJ databases">
        <title>Genome public.</title>
        <authorList>
            <person name="Liu C."/>
            <person name="Sun Q."/>
        </authorList>
    </citation>
    <scope>NUCLEOTIDE SEQUENCE [LARGE SCALE GENOMIC DNA]</scope>
    <source>
        <strain evidence="9 10">NSJ-27</strain>
    </source>
</reference>
<evidence type="ECO:0000256" key="4">
    <source>
        <dbReference type="ARBA" id="ARBA00022839"/>
    </source>
</evidence>
<dbReference type="EC" id="3.1.11.6" evidence="5"/>
<dbReference type="RefSeq" id="WP_186996313.1">
    <property type="nucleotide sequence ID" value="NZ_JACOQK010000001.1"/>
</dbReference>
<dbReference type="InterPro" id="IPR003753">
    <property type="entry name" value="Exonuc_VII_L"/>
</dbReference>
<proteinExistence type="inferred from homology"/>
<dbReference type="EMBL" id="JACOQK010000001">
    <property type="protein sequence ID" value="MBC5787296.1"/>
    <property type="molecule type" value="Genomic_DNA"/>
</dbReference>
<dbReference type="CDD" id="cd04489">
    <property type="entry name" value="ExoVII_LU_OBF"/>
    <property type="match status" value="1"/>
</dbReference>
<sequence length="399" mass="43968">MTSYSVSDVNRFIKQILLAEDILHRIAIRGEVSNFVHHLRSGHCYFTLKDQNSALKCVMFKSNVAHLRFMPENGMQVIALGDIQVFERDGVYQLYCTDIQPDGAGALAMAFEQLKQKLAKEGLFDPERKKPLPAQPNTIGVVTSKTGAALQDILQILSRRYPIGTVKIFPAQVQGEQAAGSICSAIRLAEQVGVDVLIVGRGGGSLEDLWAFNEEAVARAIAACSIPVISAVGHEVDFTIADFVADLRAPTPSAAAELVAPDLQYLLSGIDKQRELLYNYTVDCIQQREHQLVGLEHQLHLHSPAGHLAAGQAILHQLDHRLETCFQSSYSQAQQRFGSAVSLLENLSPLKVLGRGYSITFNEEHKAVKNSRRLKIGDTLTTKFYDGSMVESTITKKMR</sequence>
<feature type="domain" description="Exonuclease VII large subunit C-terminal" evidence="7">
    <location>
        <begin position="123"/>
        <end position="300"/>
    </location>
</feature>
<dbReference type="HAMAP" id="MF_00378">
    <property type="entry name" value="Exonuc_7_L"/>
    <property type="match status" value="1"/>
</dbReference>
<dbReference type="GO" id="GO:0008855">
    <property type="term" value="F:exodeoxyribonuclease VII activity"/>
    <property type="evidence" value="ECO:0007669"/>
    <property type="project" value="UniProtKB-EC"/>
</dbReference>
<dbReference type="Pfam" id="PF02601">
    <property type="entry name" value="Exonuc_VII_L"/>
    <property type="match status" value="1"/>
</dbReference>
<name>A0ABR7IQ97_9CLOT</name>
<evidence type="ECO:0000259" key="7">
    <source>
        <dbReference type="Pfam" id="PF02601"/>
    </source>
</evidence>
<comment type="caution">
    <text evidence="9">The sequence shown here is derived from an EMBL/GenBank/DDBJ whole genome shotgun (WGS) entry which is preliminary data.</text>
</comment>
<dbReference type="Proteomes" id="UP000649151">
    <property type="component" value="Unassembled WGS sequence"/>
</dbReference>
<dbReference type="InterPro" id="IPR020579">
    <property type="entry name" value="Exonuc_VII_lsu_C"/>
</dbReference>
<keyword evidence="10" id="KW-1185">Reference proteome</keyword>
<evidence type="ECO:0000256" key="1">
    <source>
        <dbReference type="ARBA" id="ARBA00022490"/>
    </source>
</evidence>
<evidence type="ECO:0000313" key="9">
    <source>
        <dbReference type="EMBL" id="MBC5787296.1"/>
    </source>
</evidence>
<gene>
    <name evidence="5 9" type="primary">xseA</name>
    <name evidence="9" type="ORF">H8Z77_04545</name>
</gene>
<comment type="subcellular location">
    <subcellularLocation>
        <location evidence="5 6">Cytoplasm</location>
    </subcellularLocation>
</comment>
<evidence type="ECO:0000256" key="2">
    <source>
        <dbReference type="ARBA" id="ARBA00022722"/>
    </source>
</evidence>
<feature type="domain" description="OB-fold nucleic acid binding" evidence="8">
    <location>
        <begin position="4"/>
        <end position="100"/>
    </location>
</feature>
<accession>A0ABR7IQ97</accession>
<organism evidence="9 10">
    <name type="scientific">Clostridium facile</name>
    <dbReference type="NCBI Taxonomy" id="2763035"/>
    <lineage>
        <taxon>Bacteria</taxon>
        <taxon>Bacillati</taxon>
        <taxon>Bacillota</taxon>
        <taxon>Clostridia</taxon>
        <taxon>Eubacteriales</taxon>
        <taxon>Clostridiaceae</taxon>
        <taxon>Clostridium</taxon>
    </lineage>
</organism>
<evidence type="ECO:0000256" key="5">
    <source>
        <dbReference type="HAMAP-Rule" id="MF_00378"/>
    </source>
</evidence>
<protein>
    <recommendedName>
        <fullName evidence="5">Exodeoxyribonuclease 7 large subunit</fullName>
        <ecNumber evidence="5">3.1.11.6</ecNumber>
    </recommendedName>
    <alternativeName>
        <fullName evidence="5">Exodeoxyribonuclease VII large subunit</fullName>
        <shortName evidence="5">Exonuclease VII large subunit</shortName>
    </alternativeName>
</protein>
<dbReference type="InterPro" id="IPR025824">
    <property type="entry name" value="OB-fold_nuc-bd_dom"/>
</dbReference>
<dbReference type="PANTHER" id="PTHR30008">
    <property type="entry name" value="EXODEOXYRIBONUCLEASE 7 LARGE SUBUNIT"/>
    <property type="match status" value="1"/>
</dbReference>
<comment type="function">
    <text evidence="5">Bidirectionally degrades single-stranded DNA into large acid-insoluble oligonucleotides, which are then degraded further into small acid-soluble oligonucleotides.</text>
</comment>
<evidence type="ECO:0000256" key="3">
    <source>
        <dbReference type="ARBA" id="ARBA00022801"/>
    </source>
</evidence>
<comment type="catalytic activity">
    <reaction evidence="5 6">
        <text>Exonucleolytic cleavage in either 5'- to 3'- or 3'- to 5'-direction to yield nucleoside 5'-phosphates.</text>
        <dbReference type="EC" id="3.1.11.6"/>
    </reaction>
</comment>
<evidence type="ECO:0000256" key="6">
    <source>
        <dbReference type="RuleBase" id="RU004355"/>
    </source>
</evidence>
<keyword evidence="4 5" id="KW-0269">Exonuclease</keyword>
<dbReference type="Pfam" id="PF13742">
    <property type="entry name" value="tRNA_anti_2"/>
    <property type="match status" value="1"/>
</dbReference>
<comment type="similarity">
    <text evidence="5 6">Belongs to the XseA family.</text>
</comment>
<keyword evidence="1 5" id="KW-0963">Cytoplasm</keyword>
<keyword evidence="3 5" id="KW-0378">Hydrolase</keyword>
<keyword evidence="2 5" id="KW-0540">Nuclease</keyword>
<evidence type="ECO:0000259" key="8">
    <source>
        <dbReference type="Pfam" id="PF13742"/>
    </source>
</evidence>